<evidence type="ECO:0000256" key="1">
    <source>
        <dbReference type="SAM" id="Phobius"/>
    </source>
</evidence>
<reference evidence="2 3" key="1">
    <citation type="submission" date="2020-01" db="EMBL/GenBank/DDBJ databases">
        <title>Paenibacillus soybeanensis sp. nov. isolated from the nodules of soybean (Glycine max(L.) Merr).</title>
        <authorList>
            <person name="Wang H."/>
        </authorList>
    </citation>
    <scope>NUCLEOTIDE SEQUENCE [LARGE SCALE GENOMIC DNA]</scope>
    <source>
        <strain evidence="2 3">T1</strain>
    </source>
</reference>
<feature type="transmembrane region" description="Helical" evidence="1">
    <location>
        <begin position="159"/>
        <end position="192"/>
    </location>
</feature>
<dbReference type="Proteomes" id="UP000665561">
    <property type="component" value="Unassembled WGS sequence"/>
</dbReference>
<feature type="transmembrane region" description="Helical" evidence="1">
    <location>
        <begin position="7"/>
        <end position="30"/>
    </location>
</feature>
<name>A0ABW9XQT4_9BACL</name>
<feature type="transmembrane region" description="Helical" evidence="1">
    <location>
        <begin position="50"/>
        <end position="74"/>
    </location>
</feature>
<comment type="caution">
    <text evidence="2">The sequence shown here is derived from an EMBL/GenBank/DDBJ whole genome shotgun (WGS) entry which is preliminary data.</text>
</comment>
<sequence>MSRKKTVWIPAVLSVIIAILFVAYYLYTWSSHGRGMVEPHPPKGGEGERAAGLFSTMGTMALYIAAAGFSWFWFKKKLRSPAKWVRLAGKIFHAAHKWLGWLTLLLIAIHGAFFLVTKLHDKHIFTGLAAFAILLAIAGYGYSIPVIRNIWMRRVHRTLGIVWIPLLWLHAGGSAIIAVIATLAVGGIAAMLHKKAVKDARAIQDR</sequence>
<dbReference type="RefSeq" id="WP_161743811.1">
    <property type="nucleotide sequence ID" value="NZ_JAAAMV010000009.1"/>
</dbReference>
<feature type="transmembrane region" description="Helical" evidence="1">
    <location>
        <begin position="95"/>
        <end position="117"/>
    </location>
</feature>
<feature type="transmembrane region" description="Helical" evidence="1">
    <location>
        <begin position="123"/>
        <end position="147"/>
    </location>
</feature>
<dbReference type="EMBL" id="JAAAMV010000009">
    <property type="protein sequence ID" value="NBD25007.1"/>
    <property type="molecule type" value="Genomic_DNA"/>
</dbReference>
<keyword evidence="3" id="KW-1185">Reference proteome</keyword>
<gene>
    <name evidence="2" type="ORF">GT019_14070</name>
</gene>
<evidence type="ECO:0000313" key="3">
    <source>
        <dbReference type="Proteomes" id="UP000665561"/>
    </source>
</evidence>
<proteinExistence type="predicted"/>
<keyword evidence="1" id="KW-0812">Transmembrane</keyword>
<organism evidence="2 3">
    <name type="scientific">Paenibacillus glycinis</name>
    <dbReference type="NCBI Taxonomy" id="2697035"/>
    <lineage>
        <taxon>Bacteria</taxon>
        <taxon>Bacillati</taxon>
        <taxon>Bacillota</taxon>
        <taxon>Bacilli</taxon>
        <taxon>Bacillales</taxon>
        <taxon>Paenibacillaceae</taxon>
        <taxon>Paenibacillus</taxon>
    </lineage>
</organism>
<protein>
    <recommendedName>
        <fullName evidence="4">Ferric oxidoreductase domain-containing protein</fullName>
    </recommendedName>
</protein>
<accession>A0ABW9XQT4</accession>
<keyword evidence="1" id="KW-0472">Membrane</keyword>
<evidence type="ECO:0000313" key="2">
    <source>
        <dbReference type="EMBL" id="NBD25007.1"/>
    </source>
</evidence>
<evidence type="ECO:0008006" key="4">
    <source>
        <dbReference type="Google" id="ProtNLM"/>
    </source>
</evidence>
<keyword evidence="1" id="KW-1133">Transmembrane helix</keyword>